<evidence type="ECO:0000256" key="5">
    <source>
        <dbReference type="ARBA" id="ARBA00023136"/>
    </source>
</evidence>
<dbReference type="PANTHER" id="PTHR43791">
    <property type="entry name" value="PERMEASE-RELATED"/>
    <property type="match status" value="1"/>
</dbReference>
<accession>A0ABU8IKK3</accession>
<feature type="transmembrane region" description="Helical" evidence="6">
    <location>
        <begin position="98"/>
        <end position="118"/>
    </location>
</feature>
<dbReference type="Proteomes" id="UP001386437">
    <property type="component" value="Unassembled WGS sequence"/>
</dbReference>
<dbReference type="InterPro" id="IPR020846">
    <property type="entry name" value="MFS_dom"/>
</dbReference>
<dbReference type="InterPro" id="IPR011701">
    <property type="entry name" value="MFS"/>
</dbReference>
<feature type="transmembrane region" description="Helical" evidence="6">
    <location>
        <begin position="192"/>
        <end position="214"/>
    </location>
</feature>
<proteinExistence type="predicted"/>
<dbReference type="PANTHER" id="PTHR43791:SF36">
    <property type="entry name" value="TRANSPORTER, PUTATIVE (AFU_ORTHOLOGUE AFUA_6G08340)-RELATED"/>
    <property type="match status" value="1"/>
</dbReference>
<keyword evidence="3 6" id="KW-0812">Transmembrane</keyword>
<keyword evidence="5 6" id="KW-0472">Membrane</keyword>
<evidence type="ECO:0000256" key="6">
    <source>
        <dbReference type="SAM" id="Phobius"/>
    </source>
</evidence>
<dbReference type="Gene3D" id="1.20.1250.20">
    <property type="entry name" value="MFS general substrate transporter like domains"/>
    <property type="match status" value="2"/>
</dbReference>
<protein>
    <submittedName>
        <fullName evidence="8">MFS transporter</fullName>
    </submittedName>
</protein>
<feature type="transmembrane region" description="Helical" evidence="6">
    <location>
        <begin position="329"/>
        <end position="348"/>
    </location>
</feature>
<dbReference type="EMBL" id="JACFYJ010000002">
    <property type="protein sequence ID" value="MEI5996014.1"/>
    <property type="molecule type" value="Genomic_DNA"/>
</dbReference>
<keyword evidence="2" id="KW-0813">Transport</keyword>
<feature type="transmembrane region" description="Helical" evidence="6">
    <location>
        <begin position="161"/>
        <end position="180"/>
    </location>
</feature>
<dbReference type="Pfam" id="PF07690">
    <property type="entry name" value="MFS_1"/>
    <property type="match status" value="1"/>
</dbReference>
<dbReference type="SUPFAM" id="SSF103473">
    <property type="entry name" value="MFS general substrate transporter"/>
    <property type="match status" value="1"/>
</dbReference>
<feature type="transmembrane region" description="Helical" evidence="6">
    <location>
        <begin position="124"/>
        <end position="149"/>
    </location>
</feature>
<keyword evidence="4 6" id="KW-1133">Transmembrane helix</keyword>
<sequence length="454" mass="49082">MGPSLHLSNDTYGRSTVDATTEGAVYRKITLRLMPLLFVSYLLAFLDRINVGYAQLQMKTDLGFSDAVYGLGAGIFFLSYLLFEVPSNLLLERVGARLTMLRIMFLWGITSAATMFVASPTQFYVVRFLLGLFEAGFFPGIILYLTYWYPSTRRGAVTGQFMFAIPVAGIIGGPISGWIMSHMGGVGGYAGWQWMFLIEGIPTAILGVVCFLVLKNRPSEAPWLTESEKAVVHQVLESDTGRVKSRHTSPSGEFRQAATDPRVWLLALIYFATACANYTFTFWLPTMIKGLGVSDLAMVGWYSAIPYAFAGAGVLLVSKSSDKLKERRWHVGGSLIIAAIGLTLTPQLHNSLALTLALLCFVGFFQFGAGIAFWAIPPTYLNTDSAAVGIGLVSSIGVIGGFVSPTLLGFIKTQTGSLSNGIYFISAVMVVGGLAVLFALPKNAVRVGVAVDSR</sequence>
<feature type="transmembrane region" description="Helical" evidence="6">
    <location>
        <begin position="68"/>
        <end position="91"/>
    </location>
</feature>
<keyword evidence="9" id="KW-1185">Reference proteome</keyword>
<feature type="transmembrane region" description="Helical" evidence="6">
    <location>
        <begin position="36"/>
        <end position="56"/>
    </location>
</feature>
<comment type="subcellular location">
    <subcellularLocation>
        <location evidence="1">Membrane</location>
        <topology evidence="1">Multi-pass membrane protein</topology>
    </subcellularLocation>
</comment>
<reference evidence="8 9" key="1">
    <citation type="journal article" date="2022" name="Arch. Microbiol.">
        <title>Paraburkholderia bengalensis sp. nov. isolated from roots of Oryza sativa, IR64.</title>
        <authorList>
            <person name="Nag P."/>
            <person name="Mondal N."/>
            <person name="Sarkar J."/>
            <person name="Das S."/>
        </authorList>
    </citation>
    <scope>NUCLEOTIDE SEQUENCE [LARGE SCALE GENOMIC DNA]</scope>
    <source>
        <strain evidence="8 9">IR64_4_BI</strain>
    </source>
</reference>
<feature type="transmembrane region" description="Helical" evidence="6">
    <location>
        <begin position="422"/>
        <end position="440"/>
    </location>
</feature>
<feature type="domain" description="Major facilitator superfamily (MFS) profile" evidence="7">
    <location>
        <begin position="33"/>
        <end position="444"/>
    </location>
</feature>
<feature type="transmembrane region" description="Helical" evidence="6">
    <location>
        <begin position="388"/>
        <end position="410"/>
    </location>
</feature>
<evidence type="ECO:0000256" key="1">
    <source>
        <dbReference type="ARBA" id="ARBA00004141"/>
    </source>
</evidence>
<evidence type="ECO:0000313" key="9">
    <source>
        <dbReference type="Proteomes" id="UP001386437"/>
    </source>
</evidence>
<evidence type="ECO:0000256" key="3">
    <source>
        <dbReference type="ARBA" id="ARBA00022692"/>
    </source>
</evidence>
<evidence type="ECO:0000256" key="4">
    <source>
        <dbReference type="ARBA" id="ARBA00022989"/>
    </source>
</evidence>
<evidence type="ECO:0000256" key="2">
    <source>
        <dbReference type="ARBA" id="ARBA00022448"/>
    </source>
</evidence>
<dbReference type="PROSITE" id="PS50850">
    <property type="entry name" value="MFS"/>
    <property type="match status" value="1"/>
</dbReference>
<name>A0ABU8IKK3_9BURK</name>
<dbReference type="CDD" id="cd17319">
    <property type="entry name" value="MFS_ExuT_GudP_like"/>
    <property type="match status" value="1"/>
</dbReference>
<gene>
    <name evidence="8" type="ORF">H3V53_01935</name>
</gene>
<feature type="transmembrane region" description="Helical" evidence="6">
    <location>
        <begin position="354"/>
        <end position="376"/>
    </location>
</feature>
<feature type="transmembrane region" description="Helical" evidence="6">
    <location>
        <begin position="296"/>
        <end position="317"/>
    </location>
</feature>
<feature type="transmembrane region" description="Helical" evidence="6">
    <location>
        <begin position="263"/>
        <end position="284"/>
    </location>
</feature>
<dbReference type="InterPro" id="IPR036259">
    <property type="entry name" value="MFS_trans_sf"/>
</dbReference>
<organism evidence="8 9">
    <name type="scientific">Paraburkholderia bengalensis</name>
    <dbReference type="NCBI Taxonomy" id="2747562"/>
    <lineage>
        <taxon>Bacteria</taxon>
        <taxon>Pseudomonadati</taxon>
        <taxon>Pseudomonadota</taxon>
        <taxon>Betaproteobacteria</taxon>
        <taxon>Burkholderiales</taxon>
        <taxon>Burkholderiaceae</taxon>
        <taxon>Paraburkholderia</taxon>
    </lineage>
</organism>
<evidence type="ECO:0000259" key="7">
    <source>
        <dbReference type="PROSITE" id="PS50850"/>
    </source>
</evidence>
<evidence type="ECO:0000313" key="8">
    <source>
        <dbReference type="EMBL" id="MEI5996014.1"/>
    </source>
</evidence>
<comment type="caution">
    <text evidence="8">The sequence shown here is derived from an EMBL/GenBank/DDBJ whole genome shotgun (WGS) entry which is preliminary data.</text>
</comment>